<keyword evidence="5" id="KW-1185">Reference proteome</keyword>
<dbReference type="PANTHER" id="PTHR31849">
    <property type="entry name" value="CYSTEINE-RICH PDF MOTIF DOMAIN-CONTAINING PROTEIN 1"/>
    <property type="match status" value="1"/>
</dbReference>
<organism evidence="4 5">
    <name type="scientific">Astrephomene gubernaculifera</name>
    <dbReference type="NCBI Taxonomy" id="47775"/>
    <lineage>
        <taxon>Eukaryota</taxon>
        <taxon>Viridiplantae</taxon>
        <taxon>Chlorophyta</taxon>
        <taxon>core chlorophytes</taxon>
        <taxon>Chlorophyceae</taxon>
        <taxon>CS clade</taxon>
        <taxon>Chlamydomonadales</taxon>
        <taxon>Astrephomenaceae</taxon>
        <taxon>Astrephomene</taxon>
    </lineage>
</organism>
<dbReference type="EMBL" id="BMAR01000053">
    <property type="protein sequence ID" value="GFR51662.1"/>
    <property type="molecule type" value="Genomic_DNA"/>
</dbReference>
<evidence type="ECO:0000313" key="4">
    <source>
        <dbReference type="EMBL" id="GFR51662.1"/>
    </source>
</evidence>
<name>A0AAD3E2J3_9CHLO</name>
<gene>
    <name evidence="4" type="ORF">Agub_g14075</name>
</gene>
<evidence type="ECO:0000256" key="2">
    <source>
        <dbReference type="ARBA" id="ARBA00014801"/>
    </source>
</evidence>
<sequence>MFKCTLCNLEAPFKHFGASLPAETVATEGSGACRVAFLEQGWLAVDPFSVKPRPLFLGAPCSICNQPVCTADTCSLFFAKRFCAPCARHNASAFPPAVLKASARIFGSSQQQQQQRASGGVG</sequence>
<dbReference type="PANTHER" id="PTHR31849:SF1">
    <property type="entry name" value="CYSTEINE-RICH DPF MOTIF DOMAIN-CONTAINING PROTEIN 1"/>
    <property type="match status" value="1"/>
</dbReference>
<protein>
    <recommendedName>
        <fullName evidence="2">Cysteine-rich DPF motif domain-containing protein 1</fullName>
    </recommendedName>
</protein>
<dbReference type="Proteomes" id="UP001054857">
    <property type="component" value="Unassembled WGS sequence"/>
</dbReference>
<comment type="caution">
    <text evidence="4">The sequence shown here is derived from an EMBL/GenBank/DDBJ whole genome shotgun (WGS) entry which is preliminary data.</text>
</comment>
<dbReference type="AlphaFoldDB" id="A0AAD3E2J3"/>
<dbReference type="PRINTS" id="PR01995">
    <property type="entry name" value="UPF0595"/>
</dbReference>
<dbReference type="InterPro" id="IPR042426">
    <property type="entry name" value="CDPF1"/>
</dbReference>
<evidence type="ECO:0000313" key="5">
    <source>
        <dbReference type="Proteomes" id="UP001054857"/>
    </source>
</evidence>
<comment type="similarity">
    <text evidence="1">Belongs to the CDPF1 family.</text>
</comment>
<dbReference type="InterPro" id="IPR018785">
    <property type="entry name" value="CDPF1_dom"/>
</dbReference>
<feature type="domain" description="Cysteine-rich DPF motif" evidence="3">
    <location>
        <begin position="2"/>
        <end position="99"/>
    </location>
</feature>
<dbReference type="Pfam" id="PF10170">
    <property type="entry name" value="C6_DPF"/>
    <property type="match status" value="1"/>
</dbReference>
<evidence type="ECO:0000256" key="1">
    <source>
        <dbReference type="ARBA" id="ARBA00007917"/>
    </source>
</evidence>
<accession>A0AAD3E2J3</accession>
<proteinExistence type="inferred from homology"/>
<reference evidence="4 5" key="1">
    <citation type="journal article" date="2021" name="Sci. Rep.">
        <title>Genome sequencing of the multicellular alga Astrephomene provides insights into convergent evolution of germ-soma differentiation.</title>
        <authorList>
            <person name="Yamashita S."/>
            <person name="Yamamoto K."/>
            <person name="Matsuzaki R."/>
            <person name="Suzuki S."/>
            <person name="Yamaguchi H."/>
            <person name="Hirooka S."/>
            <person name="Minakuchi Y."/>
            <person name="Miyagishima S."/>
            <person name="Kawachi M."/>
            <person name="Toyoda A."/>
            <person name="Nozaki H."/>
        </authorList>
    </citation>
    <scope>NUCLEOTIDE SEQUENCE [LARGE SCALE GENOMIC DNA]</scope>
    <source>
        <strain evidence="4 5">NIES-4017</strain>
    </source>
</reference>
<evidence type="ECO:0000259" key="3">
    <source>
        <dbReference type="Pfam" id="PF10170"/>
    </source>
</evidence>